<evidence type="ECO:0000313" key="2">
    <source>
        <dbReference type="EMBL" id="TQB70584.1"/>
    </source>
</evidence>
<feature type="compositionally biased region" description="Basic and acidic residues" evidence="1">
    <location>
        <begin position="38"/>
        <end position="49"/>
    </location>
</feature>
<sequence length="133" mass="13704">MRSHPGVQTVSPVSESKIAALLRSKDFSSSSCSAPVAEKVDESQEDHQAPDSPGRCQPEQGAGFHLTTDVDNDGFPRAGTGAAAQIAPIQVVRQLNSMITGVAYGADSGGDILDELLGNGIDPDGLGVILFQG</sequence>
<dbReference type="EMBL" id="VIFY01000102">
    <property type="protein sequence ID" value="TQB70584.1"/>
    <property type="molecule type" value="Genomic_DNA"/>
</dbReference>
<dbReference type="AlphaFoldDB" id="A0A507QU55"/>
<proteinExistence type="predicted"/>
<gene>
    <name evidence="2" type="ORF">MPDQ_000303</name>
</gene>
<evidence type="ECO:0000256" key="1">
    <source>
        <dbReference type="SAM" id="MobiDB-lite"/>
    </source>
</evidence>
<accession>A0A507QU55</accession>
<evidence type="ECO:0000313" key="3">
    <source>
        <dbReference type="Proteomes" id="UP000319663"/>
    </source>
</evidence>
<organism evidence="2 3">
    <name type="scientific">Monascus purpureus</name>
    <name type="common">Red mold</name>
    <name type="synonym">Monascus anka</name>
    <dbReference type="NCBI Taxonomy" id="5098"/>
    <lineage>
        <taxon>Eukaryota</taxon>
        <taxon>Fungi</taxon>
        <taxon>Dikarya</taxon>
        <taxon>Ascomycota</taxon>
        <taxon>Pezizomycotina</taxon>
        <taxon>Eurotiomycetes</taxon>
        <taxon>Eurotiomycetidae</taxon>
        <taxon>Eurotiales</taxon>
        <taxon>Aspergillaceae</taxon>
        <taxon>Monascus</taxon>
    </lineage>
</organism>
<reference evidence="2 3" key="1">
    <citation type="submission" date="2019-06" db="EMBL/GenBank/DDBJ databases">
        <title>Wine fermentation using esterase from Monascus purpureus.</title>
        <authorList>
            <person name="Geng C."/>
            <person name="Zhang Y."/>
        </authorList>
    </citation>
    <scope>NUCLEOTIDE SEQUENCE [LARGE SCALE GENOMIC DNA]</scope>
    <source>
        <strain evidence="2">HQ1</strain>
    </source>
</reference>
<keyword evidence="3" id="KW-1185">Reference proteome</keyword>
<feature type="region of interest" description="Disordered" evidence="1">
    <location>
        <begin position="25"/>
        <end position="63"/>
    </location>
</feature>
<dbReference type="Proteomes" id="UP000319663">
    <property type="component" value="Unassembled WGS sequence"/>
</dbReference>
<name>A0A507QU55_MONPU</name>
<comment type="caution">
    <text evidence="2">The sequence shown here is derived from an EMBL/GenBank/DDBJ whole genome shotgun (WGS) entry which is preliminary data.</text>
</comment>
<protein>
    <submittedName>
        <fullName evidence="2">Uncharacterized protein</fullName>
    </submittedName>
</protein>